<evidence type="ECO:0000313" key="8">
    <source>
        <dbReference type="Ensembl" id="ENSSFOP00015064735.1"/>
    </source>
</evidence>
<name>A0A8C9VSX7_SCLFO</name>
<dbReference type="GO" id="GO:0003100">
    <property type="term" value="P:regulation of systemic arterial blood pressure by endothelin"/>
    <property type="evidence" value="ECO:0007669"/>
    <property type="project" value="TreeGrafter"/>
</dbReference>
<organism evidence="8 9">
    <name type="scientific">Scleropages formosus</name>
    <name type="common">Asian bonytongue</name>
    <name type="synonym">Osteoglossum formosum</name>
    <dbReference type="NCBI Taxonomy" id="113540"/>
    <lineage>
        <taxon>Eukaryota</taxon>
        <taxon>Metazoa</taxon>
        <taxon>Chordata</taxon>
        <taxon>Craniata</taxon>
        <taxon>Vertebrata</taxon>
        <taxon>Euteleostomi</taxon>
        <taxon>Actinopterygii</taxon>
        <taxon>Neopterygii</taxon>
        <taxon>Teleostei</taxon>
        <taxon>Osteoglossocephala</taxon>
        <taxon>Osteoglossomorpha</taxon>
        <taxon>Osteoglossiformes</taxon>
        <taxon>Osteoglossidae</taxon>
        <taxon>Scleropages</taxon>
    </lineage>
</organism>
<dbReference type="OrthoDB" id="9362154at2759"/>
<dbReference type="GO" id="GO:0014826">
    <property type="term" value="P:vein smooth muscle contraction"/>
    <property type="evidence" value="ECO:0007669"/>
    <property type="project" value="TreeGrafter"/>
</dbReference>
<dbReference type="PRINTS" id="PR00365">
    <property type="entry name" value="ENDOTHELIN"/>
</dbReference>
<evidence type="ECO:0000256" key="1">
    <source>
        <dbReference type="ARBA" id="ARBA00004613"/>
    </source>
</evidence>
<dbReference type="Pfam" id="PF00322">
    <property type="entry name" value="Endothelin"/>
    <property type="match status" value="1"/>
</dbReference>
<evidence type="ECO:0000259" key="7">
    <source>
        <dbReference type="SMART" id="SM00272"/>
    </source>
</evidence>
<keyword evidence="6" id="KW-0732">Signal</keyword>
<accession>A0A8C9VSX7</accession>
<dbReference type="PANTHER" id="PTHR13874">
    <property type="entry name" value="ENDOTHELIN"/>
    <property type="match status" value="1"/>
</dbReference>
<dbReference type="AlphaFoldDB" id="A0A8C9VSX7"/>
<feature type="signal peptide" evidence="6">
    <location>
        <begin position="1"/>
        <end position="22"/>
    </location>
</feature>
<keyword evidence="4" id="KW-0838">Vasoactive</keyword>
<evidence type="ECO:0000256" key="6">
    <source>
        <dbReference type="SAM" id="SignalP"/>
    </source>
</evidence>
<evidence type="ECO:0000256" key="5">
    <source>
        <dbReference type="ARBA" id="ARBA00023322"/>
    </source>
</evidence>
<evidence type="ECO:0000313" key="9">
    <source>
        <dbReference type="Proteomes" id="UP000694397"/>
    </source>
</evidence>
<comment type="subcellular location">
    <subcellularLocation>
        <location evidence="1">Secreted</location>
    </subcellularLocation>
</comment>
<dbReference type="PROSITE" id="PS00270">
    <property type="entry name" value="ENDOTHELIN"/>
    <property type="match status" value="1"/>
</dbReference>
<dbReference type="GeneTree" id="ENSGT00950000183053"/>
<keyword evidence="9" id="KW-1185">Reference proteome</keyword>
<evidence type="ECO:0000256" key="4">
    <source>
        <dbReference type="ARBA" id="ARBA00022858"/>
    </source>
</evidence>
<proteinExistence type="inferred from homology"/>
<dbReference type="Ensembl" id="ENSSFOT00015076042.1">
    <property type="protein sequence ID" value="ENSSFOP00015064735.1"/>
    <property type="gene ID" value="ENSSFOG00015007045.2"/>
</dbReference>
<dbReference type="GO" id="GO:0019229">
    <property type="term" value="P:regulation of vasoconstriction"/>
    <property type="evidence" value="ECO:0007669"/>
    <property type="project" value="InterPro"/>
</dbReference>
<feature type="chain" id="PRO_5034470252" description="Endothelin-like toxin domain-containing protein" evidence="6">
    <location>
        <begin position="23"/>
        <end position="151"/>
    </location>
</feature>
<reference evidence="8" key="2">
    <citation type="submission" date="2025-08" db="UniProtKB">
        <authorList>
            <consortium name="Ensembl"/>
        </authorList>
    </citation>
    <scope>IDENTIFICATION</scope>
</reference>
<dbReference type="InterPro" id="IPR001928">
    <property type="entry name" value="Endothln-like_toxin"/>
</dbReference>
<dbReference type="GO" id="GO:0005179">
    <property type="term" value="F:hormone activity"/>
    <property type="evidence" value="ECO:0007669"/>
    <property type="project" value="TreeGrafter"/>
</dbReference>
<keyword evidence="5" id="KW-0839">Vasoconstrictor</keyword>
<evidence type="ECO:0000256" key="2">
    <source>
        <dbReference type="ARBA" id="ARBA00010959"/>
    </source>
</evidence>
<dbReference type="GO" id="GO:0031708">
    <property type="term" value="F:endothelin B receptor binding"/>
    <property type="evidence" value="ECO:0007669"/>
    <property type="project" value="TreeGrafter"/>
</dbReference>
<dbReference type="Proteomes" id="UP000694397">
    <property type="component" value="Chromosome 18"/>
</dbReference>
<reference evidence="8" key="3">
    <citation type="submission" date="2025-09" db="UniProtKB">
        <authorList>
            <consortium name="Ensembl"/>
        </authorList>
    </citation>
    <scope>IDENTIFICATION</scope>
</reference>
<keyword evidence="3" id="KW-0964">Secreted</keyword>
<feature type="domain" description="Endothelin-like toxin" evidence="7">
    <location>
        <begin position="46"/>
        <end position="67"/>
    </location>
</feature>
<comment type="similarity">
    <text evidence="2">Belongs to the endothelin/sarafotoxin family.</text>
</comment>
<reference evidence="8 9" key="1">
    <citation type="submission" date="2019-04" db="EMBL/GenBank/DDBJ databases">
        <authorList>
            <consortium name="Wellcome Sanger Institute Data Sharing"/>
        </authorList>
    </citation>
    <scope>NUCLEOTIDE SEQUENCE [LARGE SCALE GENOMIC DNA]</scope>
</reference>
<dbReference type="SMART" id="SM00272">
    <property type="entry name" value="END"/>
    <property type="match status" value="1"/>
</dbReference>
<dbReference type="GO" id="GO:0006874">
    <property type="term" value="P:intracellular calcium ion homeostasis"/>
    <property type="evidence" value="ECO:0007669"/>
    <property type="project" value="TreeGrafter"/>
</dbReference>
<sequence length="151" mass="17502">MEIYMLFTLMVMICSGLQTVTSFTFISPVDSTVSSSLLTRHPRTKRCSCATFLDRECVYFCHLDIIWVNTPEKTTPYGLGSIQRKKRWLMATIPSQRCRCDDKADTRCNFYLKKASHPKSLQRAKFIKKHSLFFPTCSEKSLISCTFLHHD</sequence>
<protein>
    <recommendedName>
        <fullName evidence="7">Endothelin-like toxin domain-containing protein</fullName>
    </recommendedName>
</protein>
<dbReference type="InterPro" id="IPR020475">
    <property type="entry name" value="Endothelin"/>
</dbReference>
<evidence type="ECO:0000256" key="3">
    <source>
        <dbReference type="ARBA" id="ARBA00022525"/>
    </source>
</evidence>
<dbReference type="GO" id="GO:0005615">
    <property type="term" value="C:extracellular space"/>
    <property type="evidence" value="ECO:0007669"/>
    <property type="project" value="TreeGrafter"/>
</dbReference>
<dbReference type="InterPro" id="IPR019764">
    <property type="entry name" value="Endothelin_toxin_CS"/>
</dbReference>